<keyword evidence="1" id="KW-1185">Reference proteome</keyword>
<accession>A0A914UM56</accession>
<evidence type="ECO:0000313" key="1">
    <source>
        <dbReference type="Proteomes" id="UP000887566"/>
    </source>
</evidence>
<dbReference type="AlphaFoldDB" id="A0A914UM56"/>
<reference evidence="2" key="1">
    <citation type="submission" date="2022-11" db="UniProtKB">
        <authorList>
            <consortium name="WormBaseParasite"/>
        </authorList>
    </citation>
    <scope>IDENTIFICATION</scope>
</reference>
<dbReference type="Gene3D" id="3.60.10.10">
    <property type="entry name" value="Endonuclease/exonuclease/phosphatase"/>
    <property type="match status" value="1"/>
</dbReference>
<protein>
    <submittedName>
        <fullName evidence="2">Uncharacterized protein</fullName>
    </submittedName>
</protein>
<sequence>MFPSLYMCAYNVGSITTYKRLTAFVEEIYKIKFDIISIAETWLSGSKRADLPSGYIIYQSRKPQGKRTFAGVTFYMLSSLNKRMLGIIFMSTFM</sequence>
<dbReference type="WBParaSite" id="PSAMB.scaffold11097size3597.g33863.t1">
    <property type="protein sequence ID" value="PSAMB.scaffold11097size3597.g33863.t1"/>
    <property type="gene ID" value="PSAMB.scaffold11097size3597.g33863"/>
</dbReference>
<evidence type="ECO:0000313" key="2">
    <source>
        <dbReference type="WBParaSite" id="PSAMB.scaffold11097size3597.g33863.t1"/>
    </source>
</evidence>
<dbReference type="Proteomes" id="UP000887566">
    <property type="component" value="Unplaced"/>
</dbReference>
<organism evidence="1 2">
    <name type="scientific">Plectus sambesii</name>
    <dbReference type="NCBI Taxonomy" id="2011161"/>
    <lineage>
        <taxon>Eukaryota</taxon>
        <taxon>Metazoa</taxon>
        <taxon>Ecdysozoa</taxon>
        <taxon>Nematoda</taxon>
        <taxon>Chromadorea</taxon>
        <taxon>Plectida</taxon>
        <taxon>Plectina</taxon>
        <taxon>Plectoidea</taxon>
        <taxon>Plectidae</taxon>
        <taxon>Plectus</taxon>
    </lineage>
</organism>
<name>A0A914UM56_9BILA</name>
<proteinExistence type="predicted"/>
<dbReference type="InterPro" id="IPR036691">
    <property type="entry name" value="Endo/exonu/phosph_ase_sf"/>
</dbReference>